<organism evidence="5 6">
    <name type="scientific">Candidatus Clostridium stratigraminis</name>
    <dbReference type="NCBI Taxonomy" id="3381661"/>
    <lineage>
        <taxon>Bacteria</taxon>
        <taxon>Bacillati</taxon>
        <taxon>Bacillota</taxon>
        <taxon>Clostridia</taxon>
        <taxon>Eubacteriales</taxon>
        <taxon>Clostridiaceae</taxon>
        <taxon>Clostridium</taxon>
    </lineage>
</organism>
<evidence type="ECO:0000256" key="1">
    <source>
        <dbReference type="ARBA" id="ARBA00022723"/>
    </source>
</evidence>
<name>A0ABW8T6T2_9CLOT</name>
<evidence type="ECO:0000256" key="2">
    <source>
        <dbReference type="ARBA" id="ARBA00023004"/>
    </source>
</evidence>
<dbReference type="InterPro" id="IPR017900">
    <property type="entry name" value="4Fe4S_Fe_S_CS"/>
</dbReference>
<dbReference type="Proteomes" id="UP001623591">
    <property type="component" value="Unassembled WGS sequence"/>
</dbReference>
<dbReference type="SUPFAM" id="SSF54862">
    <property type="entry name" value="4Fe-4S ferredoxins"/>
    <property type="match status" value="1"/>
</dbReference>
<evidence type="ECO:0000256" key="3">
    <source>
        <dbReference type="ARBA" id="ARBA00023014"/>
    </source>
</evidence>
<dbReference type="Pfam" id="PF00037">
    <property type="entry name" value="Fer4"/>
    <property type="match status" value="1"/>
</dbReference>
<keyword evidence="2" id="KW-0408">Iron</keyword>
<dbReference type="Gene3D" id="3.30.70.20">
    <property type="match status" value="1"/>
</dbReference>
<feature type="domain" description="4Fe-4S ferredoxin-type" evidence="4">
    <location>
        <begin position="109"/>
        <end position="139"/>
    </location>
</feature>
<dbReference type="EMBL" id="JBJHZZ010000013">
    <property type="protein sequence ID" value="MFL0248140.1"/>
    <property type="molecule type" value="Genomic_DNA"/>
</dbReference>
<evidence type="ECO:0000259" key="4">
    <source>
        <dbReference type="PROSITE" id="PS51379"/>
    </source>
</evidence>
<reference evidence="5 6" key="1">
    <citation type="submission" date="2024-11" db="EMBL/GenBank/DDBJ databases">
        <authorList>
            <person name="Heng Y.C."/>
            <person name="Lim A.C.H."/>
            <person name="Lee J.K.Y."/>
            <person name="Kittelmann S."/>
        </authorList>
    </citation>
    <scope>NUCLEOTIDE SEQUENCE [LARGE SCALE GENOMIC DNA]</scope>
    <source>
        <strain evidence="5 6">WILCCON 0185</strain>
    </source>
</reference>
<sequence length="153" mass="17465">MDIKELFKILVKAYYEDNFETIVDNLLIEQKENKDTLNKIISALCGVDSRDISEEYSRELKAAIFNYISSNKVVIRVKNCTLDCMDAEGKTKCQSNCAFNAISIDARQCKLYIDKTKCTDCGFCVDACPNNCYMDKVEFLPLIKHLDNKESSI</sequence>
<evidence type="ECO:0000313" key="5">
    <source>
        <dbReference type="EMBL" id="MFL0248140.1"/>
    </source>
</evidence>
<dbReference type="PROSITE" id="PS00198">
    <property type="entry name" value="4FE4S_FER_1"/>
    <property type="match status" value="1"/>
</dbReference>
<keyword evidence="1" id="KW-0479">Metal-binding</keyword>
<protein>
    <submittedName>
        <fullName evidence="5">4Fe-4S binding protein</fullName>
    </submittedName>
</protein>
<keyword evidence="6" id="KW-1185">Reference proteome</keyword>
<dbReference type="PROSITE" id="PS51379">
    <property type="entry name" value="4FE4S_FER_2"/>
    <property type="match status" value="1"/>
</dbReference>
<dbReference type="RefSeq" id="WP_406770571.1">
    <property type="nucleotide sequence ID" value="NZ_JBJHZZ010000013.1"/>
</dbReference>
<accession>A0ABW8T6T2</accession>
<dbReference type="InterPro" id="IPR017896">
    <property type="entry name" value="4Fe4S_Fe-S-bd"/>
</dbReference>
<evidence type="ECO:0000313" key="6">
    <source>
        <dbReference type="Proteomes" id="UP001623591"/>
    </source>
</evidence>
<proteinExistence type="predicted"/>
<gene>
    <name evidence="5" type="ORF">ACJDUG_14360</name>
</gene>
<keyword evidence="3" id="KW-0411">Iron-sulfur</keyword>
<comment type="caution">
    <text evidence="5">The sequence shown here is derived from an EMBL/GenBank/DDBJ whole genome shotgun (WGS) entry which is preliminary data.</text>
</comment>